<evidence type="ECO:0000313" key="1">
    <source>
        <dbReference type="EMBL" id="OQO91990.1"/>
    </source>
</evidence>
<gene>
    <name evidence="1" type="ORF">B1813_06820</name>
</gene>
<organism evidence="1 2">
    <name type="scientific">Saccharomonospora piscinae</name>
    <dbReference type="NCBI Taxonomy" id="687388"/>
    <lineage>
        <taxon>Bacteria</taxon>
        <taxon>Bacillati</taxon>
        <taxon>Actinomycetota</taxon>
        <taxon>Actinomycetes</taxon>
        <taxon>Pseudonocardiales</taxon>
        <taxon>Pseudonocardiaceae</taxon>
        <taxon>Saccharomonospora</taxon>
    </lineage>
</organism>
<dbReference type="AlphaFoldDB" id="A0A1V9A4L4"/>
<keyword evidence="2" id="KW-1185">Reference proteome</keyword>
<protein>
    <submittedName>
        <fullName evidence="1">Uncharacterized protein</fullName>
    </submittedName>
</protein>
<accession>A0A1V9A4L4</accession>
<evidence type="ECO:0000313" key="2">
    <source>
        <dbReference type="Proteomes" id="UP000192591"/>
    </source>
</evidence>
<reference evidence="1 2" key="1">
    <citation type="submission" date="2017-02" db="EMBL/GenBank/DDBJ databases">
        <title>Draft genome of Saccharomonospora sp. 154.</title>
        <authorList>
            <person name="Alonso-Carmona G.S."/>
            <person name="De La Haba R."/>
            <person name="Vera-Gargallo B."/>
            <person name="Sandoval-Trujillo A.H."/>
            <person name="Ramirez-Duran N."/>
            <person name="Ventosa A."/>
        </authorList>
    </citation>
    <scope>NUCLEOTIDE SEQUENCE [LARGE SCALE GENOMIC DNA]</scope>
    <source>
        <strain evidence="1 2">LRS4.154</strain>
    </source>
</reference>
<name>A0A1V9A4L4_SACPI</name>
<dbReference type="RefSeq" id="WP_081191125.1">
    <property type="nucleotide sequence ID" value="NZ_MWIH01000005.1"/>
</dbReference>
<comment type="caution">
    <text evidence="1">The sequence shown here is derived from an EMBL/GenBank/DDBJ whole genome shotgun (WGS) entry which is preliminary data.</text>
</comment>
<proteinExistence type="predicted"/>
<dbReference type="Proteomes" id="UP000192591">
    <property type="component" value="Unassembled WGS sequence"/>
</dbReference>
<dbReference type="EMBL" id="MWIH01000005">
    <property type="protein sequence ID" value="OQO91990.1"/>
    <property type="molecule type" value="Genomic_DNA"/>
</dbReference>
<sequence>MSVIAAFANSKADHGLAPLEASPVYTPVFCTTSTTTATLAGTVGMVFTAGIISDACESVHSSDVSSAGLPAHGSAQDLLNFRAGSIG</sequence>